<accession>A0A8S1HKK3</accession>
<proteinExistence type="predicted"/>
<reference evidence="2" key="1">
    <citation type="submission" date="2020-10" db="EMBL/GenBank/DDBJ databases">
        <authorList>
            <person name="Kikuchi T."/>
        </authorList>
    </citation>
    <scope>NUCLEOTIDE SEQUENCE</scope>
    <source>
        <strain evidence="2">NKZ352</strain>
    </source>
</reference>
<name>A0A8S1HKK3_9PELO</name>
<keyword evidence="3" id="KW-1185">Reference proteome</keyword>
<gene>
    <name evidence="2" type="ORF">CAUJ_LOCUS12992</name>
</gene>
<dbReference type="EMBL" id="CAJGYM010000085">
    <property type="protein sequence ID" value="CAD6197082.1"/>
    <property type="molecule type" value="Genomic_DNA"/>
</dbReference>
<protein>
    <submittedName>
        <fullName evidence="2">Uncharacterized protein</fullName>
    </submittedName>
</protein>
<feature type="compositionally biased region" description="Polar residues" evidence="1">
    <location>
        <begin position="19"/>
        <end position="30"/>
    </location>
</feature>
<dbReference type="AlphaFoldDB" id="A0A8S1HKK3"/>
<feature type="region of interest" description="Disordered" evidence="1">
    <location>
        <begin position="1"/>
        <end position="30"/>
    </location>
</feature>
<evidence type="ECO:0000313" key="3">
    <source>
        <dbReference type="Proteomes" id="UP000835052"/>
    </source>
</evidence>
<evidence type="ECO:0000256" key="1">
    <source>
        <dbReference type="SAM" id="MobiDB-lite"/>
    </source>
</evidence>
<evidence type="ECO:0000313" key="2">
    <source>
        <dbReference type="EMBL" id="CAD6197082.1"/>
    </source>
</evidence>
<dbReference type="Proteomes" id="UP000835052">
    <property type="component" value="Unassembled WGS sequence"/>
</dbReference>
<sequence length="67" mass="7300">MDGEHFEEEETKKEASWDGVTNNARFSPSEACSSTSCALRRHLLLLPPPSGLSAALRLPPCCFHAIS</sequence>
<organism evidence="2 3">
    <name type="scientific">Caenorhabditis auriculariae</name>
    <dbReference type="NCBI Taxonomy" id="2777116"/>
    <lineage>
        <taxon>Eukaryota</taxon>
        <taxon>Metazoa</taxon>
        <taxon>Ecdysozoa</taxon>
        <taxon>Nematoda</taxon>
        <taxon>Chromadorea</taxon>
        <taxon>Rhabditida</taxon>
        <taxon>Rhabditina</taxon>
        <taxon>Rhabditomorpha</taxon>
        <taxon>Rhabditoidea</taxon>
        <taxon>Rhabditidae</taxon>
        <taxon>Peloderinae</taxon>
        <taxon>Caenorhabditis</taxon>
    </lineage>
</organism>
<comment type="caution">
    <text evidence="2">The sequence shown here is derived from an EMBL/GenBank/DDBJ whole genome shotgun (WGS) entry which is preliminary data.</text>
</comment>